<keyword evidence="2" id="KW-1185">Reference proteome</keyword>
<dbReference type="SUPFAM" id="SSF52540">
    <property type="entry name" value="P-loop containing nucleoside triphosphate hydrolases"/>
    <property type="match status" value="1"/>
</dbReference>
<dbReference type="RefSeq" id="XP_041152168.1">
    <property type="nucleotide sequence ID" value="XM_041301023.1"/>
</dbReference>
<reference evidence="1" key="1">
    <citation type="journal article" date="2020" name="New Phytol.">
        <title>Comparative genomics reveals dynamic genome evolution in host specialist ectomycorrhizal fungi.</title>
        <authorList>
            <person name="Lofgren L.A."/>
            <person name="Nguyen N.H."/>
            <person name="Vilgalys R."/>
            <person name="Ruytinx J."/>
            <person name="Liao H.L."/>
            <person name="Branco S."/>
            <person name="Kuo A."/>
            <person name="LaButti K."/>
            <person name="Lipzen A."/>
            <person name="Andreopoulos W."/>
            <person name="Pangilinan J."/>
            <person name="Riley R."/>
            <person name="Hundley H."/>
            <person name="Na H."/>
            <person name="Barry K."/>
            <person name="Grigoriev I.V."/>
            <person name="Stajich J.E."/>
            <person name="Kennedy P.G."/>
        </authorList>
    </citation>
    <scope>NUCLEOTIDE SEQUENCE</scope>
    <source>
        <strain evidence="1">S12</strain>
    </source>
</reference>
<dbReference type="InterPro" id="IPR027417">
    <property type="entry name" value="P-loop_NTPase"/>
</dbReference>
<protein>
    <recommendedName>
        <fullName evidence="3">ATPase AAA-type core domain-containing protein</fullName>
    </recommendedName>
</protein>
<dbReference type="Gene3D" id="3.40.50.300">
    <property type="entry name" value="P-loop containing nucleotide triphosphate hydrolases"/>
    <property type="match status" value="1"/>
</dbReference>
<evidence type="ECO:0000313" key="1">
    <source>
        <dbReference type="EMBL" id="KAG1784683.1"/>
    </source>
</evidence>
<dbReference type="EMBL" id="JABBWE010000132">
    <property type="protein sequence ID" value="KAG1784683.1"/>
    <property type="molecule type" value="Genomic_DNA"/>
</dbReference>
<gene>
    <name evidence="1" type="ORF">HD556DRAFT_1314858</name>
</gene>
<organism evidence="1 2">
    <name type="scientific">Suillus plorans</name>
    <dbReference type="NCBI Taxonomy" id="116603"/>
    <lineage>
        <taxon>Eukaryota</taxon>
        <taxon>Fungi</taxon>
        <taxon>Dikarya</taxon>
        <taxon>Basidiomycota</taxon>
        <taxon>Agaricomycotina</taxon>
        <taxon>Agaricomycetes</taxon>
        <taxon>Agaricomycetidae</taxon>
        <taxon>Boletales</taxon>
        <taxon>Suillineae</taxon>
        <taxon>Suillaceae</taxon>
        <taxon>Suillus</taxon>
    </lineage>
</organism>
<sequence>MYHMFVPPHYTLRKEKIEAVFANSLSWIAAYNIEKHAWVKFKDYNKSAYDQDAWSKLVKDQQTKDFIQSTLDAIKCSPGSSKVRQGMNVLLKGAPGMGRKTVAHAVCNRLKRPMLVIGAHNIPPLADVKPWAAKLASLAIKWKSVVVVDHEYLILRQEYLKLAIREFKLHECICLWASVVSPALRGPFAASAYHSYLTCHITNFSLLQLPNSPILISQPVANVGY</sequence>
<evidence type="ECO:0008006" key="3">
    <source>
        <dbReference type="Google" id="ProtNLM"/>
    </source>
</evidence>
<proteinExistence type="predicted"/>
<dbReference type="AlphaFoldDB" id="A0A9P7DA58"/>
<evidence type="ECO:0000313" key="2">
    <source>
        <dbReference type="Proteomes" id="UP000719766"/>
    </source>
</evidence>
<name>A0A9P7DA58_9AGAM</name>
<accession>A0A9P7DA58</accession>
<dbReference type="GeneID" id="64594787"/>
<comment type="caution">
    <text evidence="1">The sequence shown here is derived from an EMBL/GenBank/DDBJ whole genome shotgun (WGS) entry which is preliminary data.</text>
</comment>
<dbReference type="Proteomes" id="UP000719766">
    <property type="component" value="Unassembled WGS sequence"/>
</dbReference>